<dbReference type="OrthoDB" id="10037581at2759"/>
<dbReference type="InterPro" id="IPR026642">
    <property type="entry name" value="Glcci1/FAM117"/>
</dbReference>
<dbReference type="InParanoid" id="A0A674CMQ8"/>
<dbReference type="Pfam" id="PF15388">
    <property type="entry name" value="FAM117"/>
    <property type="match status" value="1"/>
</dbReference>
<sequence length="397" mass="42831">MSCRSGVSQTRGDTSGPQPLRATVPFQLHSKAQTSLKNGKSEKKTKARQVTPGMRRTLSLDAIVGPYLQGHWPKEPEGQAGLCRKNQSTQTPDSWSDEATNRKGSEGHKRSASWGSAEHLQEIAKLKHLLQQHFPKPGASGGNEKVRHHNYLQGSYSPGTIQPNPLTPLYKLTPRLRRSVEGLNQELEGMFVCQAPHHQCWILEVPDGHRAPVPPLSCSSGSQSDPSTMPLSPTPSPCSSFSPSSVEDLPVNQDPGVAEGAELCLLSPLSSQRGWEPSPLLLSSSPRPNKSYCFQREPPEGCEKVRVCEETSFPHLAQTSLLLSSCPDPNKVNFTPHGGSAFCPVSLLKPLLPSMDLLFRSLAVSPATGCSSQGADPYQAPSPGYLGPHTDSVTTAM</sequence>
<dbReference type="PANTHER" id="PTHR14972:SF7">
    <property type="entry name" value="PROTEIN FAM117A"/>
    <property type="match status" value="1"/>
</dbReference>
<feature type="region of interest" description="Disordered" evidence="2">
    <location>
        <begin position="133"/>
        <end position="166"/>
    </location>
</feature>
<dbReference type="OMA" id="NCLNQGT"/>
<evidence type="ECO:0000256" key="2">
    <source>
        <dbReference type="SAM" id="MobiDB-lite"/>
    </source>
</evidence>
<protein>
    <submittedName>
        <fullName evidence="3">Protein FAM117A-like</fullName>
    </submittedName>
</protein>
<feature type="compositionally biased region" description="Polar residues" evidence="2">
    <location>
        <begin position="1"/>
        <end position="17"/>
    </location>
</feature>
<organism evidence="3 4">
    <name type="scientific">Salmo trutta</name>
    <name type="common">Brown trout</name>
    <dbReference type="NCBI Taxonomy" id="8032"/>
    <lineage>
        <taxon>Eukaryota</taxon>
        <taxon>Metazoa</taxon>
        <taxon>Chordata</taxon>
        <taxon>Craniata</taxon>
        <taxon>Vertebrata</taxon>
        <taxon>Euteleostomi</taxon>
        <taxon>Actinopterygii</taxon>
        <taxon>Neopterygii</taxon>
        <taxon>Teleostei</taxon>
        <taxon>Protacanthopterygii</taxon>
        <taxon>Salmoniformes</taxon>
        <taxon>Salmonidae</taxon>
        <taxon>Salmoninae</taxon>
        <taxon>Salmo</taxon>
    </lineage>
</organism>
<reference evidence="3" key="2">
    <citation type="submission" date="2025-09" db="UniProtKB">
        <authorList>
            <consortium name="Ensembl"/>
        </authorList>
    </citation>
    <scope>IDENTIFICATION</scope>
</reference>
<evidence type="ECO:0000256" key="1">
    <source>
        <dbReference type="ARBA" id="ARBA00022553"/>
    </source>
</evidence>
<dbReference type="KEGG" id="stru:115162031"/>
<evidence type="ECO:0000313" key="3">
    <source>
        <dbReference type="Ensembl" id="ENSSTUP00000084461.1"/>
    </source>
</evidence>
<accession>A0A674CMQ8</accession>
<dbReference type="AlphaFoldDB" id="A0A674CMQ8"/>
<keyword evidence="1" id="KW-0597">Phosphoprotein</keyword>
<feature type="region of interest" description="Disordered" evidence="2">
    <location>
        <begin position="372"/>
        <end position="397"/>
    </location>
</feature>
<feature type="compositionally biased region" description="Basic and acidic residues" evidence="2">
    <location>
        <begin position="99"/>
        <end position="109"/>
    </location>
</feature>
<reference evidence="3" key="1">
    <citation type="submission" date="2025-08" db="UniProtKB">
        <authorList>
            <consortium name="Ensembl"/>
        </authorList>
    </citation>
    <scope>IDENTIFICATION</scope>
</reference>
<feature type="region of interest" description="Disordered" evidence="2">
    <location>
        <begin position="69"/>
        <end position="116"/>
    </location>
</feature>
<keyword evidence="4" id="KW-1185">Reference proteome</keyword>
<evidence type="ECO:0000313" key="4">
    <source>
        <dbReference type="Proteomes" id="UP000472277"/>
    </source>
</evidence>
<dbReference type="PANTHER" id="PTHR14972">
    <property type="entry name" value="AGAP011572-PA"/>
    <property type="match status" value="1"/>
</dbReference>
<dbReference type="GeneID" id="115162031"/>
<dbReference type="Ensembl" id="ENSSTUT00000089827.1">
    <property type="protein sequence ID" value="ENSSTUP00000084461.1"/>
    <property type="gene ID" value="ENSSTUG00000037128.1"/>
</dbReference>
<feature type="compositionally biased region" description="Polar residues" evidence="2">
    <location>
        <begin position="85"/>
        <end position="98"/>
    </location>
</feature>
<feature type="region of interest" description="Disordered" evidence="2">
    <location>
        <begin position="214"/>
        <end position="253"/>
    </location>
</feature>
<feature type="compositionally biased region" description="Low complexity" evidence="2">
    <location>
        <begin position="224"/>
        <end position="245"/>
    </location>
</feature>
<proteinExistence type="predicted"/>
<feature type="compositionally biased region" description="Polar residues" evidence="2">
    <location>
        <begin position="152"/>
        <end position="164"/>
    </location>
</feature>
<dbReference type="RefSeq" id="XP_029568813.1">
    <property type="nucleotide sequence ID" value="XM_029712953.1"/>
</dbReference>
<dbReference type="Proteomes" id="UP000472277">
    <property type="component" value="Chromosome 2"/>
</dbReference>
<name>A0A674CMQ8_SALTR</name>
<dbReference type="GeneTree" id="ENSGT00950000183046"/>
<gene>
    <name evidence="3" type="primary">LOC115162031</name>
</gene>
<feature type="region of interest" description="Disordered" evidence="2">
    <location>
        <begin position="1"/>
        <end position="52"/>
    </location>
</feature>